<dbReference type="InterPro" id="IPR000524">
    <property type="entry name" value="Tscrpt_reg_HTH_GntR"/>
</dbReference>
<dbReference type="Pfam" id="PF07729">
    <property type="entry name" value="FCD"/>
    <property type="match status" value="1"/>
</dbReference>
<evidence type="ECO:0000256" key="3">
    <source>
        <dbReference type="ARBA" id="ARBA00023163"/>
    </source>
</evidence>
<dbReference type="GO" id="GO:0003677">
    <property type="term" value="F:DNA binding"/>
    <property type="evidence" value="ECO:0007669"/>
    <property type="project" value="UniProtKB-KW"/>
</dbReference>
<dbReference type="GO" id="GO:0003700">
    <property type="term" value="F:DNA-binding transcription factor activity"/>
    <property type="evidence" value="ECO:0007669"/>
    <property type="project" value="InterPro"/>
</dbReference>
<name>H0G1T2_RHIML</name>
<reference evidence="5 6" key="1">
    <citation type="journal article" date="2012" name="J. Bacteriol.">
        <title>Draft Genome Sequence of Sinorhizobium meliloti CCNWSX0020, a Nitrogen-Fixing Symbiont with Copper Tolerance Capability Isolated from Lead-Zinc Mine Tailings.</title>
        <authorList>
            <person name="Li Z."/>
            <person name="Ma Z."/>
            <person name="Hao X."/>
            <person name="Wei G."/>
        </authorList>
    </citation>
    <scope>NUCLEOTIDE SEQUENCE [LARGE SCALE GENOMIC DNA]</scope>
    <source>
        <strain evidence="5 6">CCNWSX0020</strain>
    </source>
</reference>
<keyword evidence="2" id="KW-0238">DNA-binding</keyword>
<dbReference type="AlphaFoldDB" id="H0G1T2"/>
<proteinExistence type="predicted"/>
<protein>
    <submittedName>
        <fullName evidence="5">GntR family transcriptional regulator</fullName>
    </submittedName>
</protein>
<organism evidence="5 6">
    <name type="scientific">Sinorhizobium meliloti CCNWSX0020</name>
    <dbReference type="NCBI Taxonomy" id="1107881"/>
    <lineage>
        <taxon>Bacteria</taxon>
        <taxon>Pseudomonadati</taxon>
        <taxon>Pseudomonadota</taxon>
        <taxon>Alphaproteobacteria</taxon>
        <taxon>Hyphomicrobiales</taxon>
        <taxon>Rhizobiaceae</taxon>
        <taxon>Sinorhizobium/Ensifer group</taxon>
        <taxon>Sinorhizobium</taxon>
    </lineage>
</organism>
<dbReference type="SUPFAM" id="SSF48008">
    <property type="entry name" value="GntR ligand-binding domain-like"/>
    <property type="match status" value="1"/>
</dbReference>
<dbReference type="Proteomes" id="UP000004038">
    <property type="component" value="Unassembled WGS sequence"/>
</dbReference>
<dbReference type="EMBL" id="AGVV01000033">
    <property type="protein sequence ID" value="EHK76676.1"/>
    <property type="molecule type" value="Genomic_DNA"/>
</dbReference>
<dbReference type="InterPro" id="IPR036390">
    <property type="entry name" value="WH_DNA-bd_sf"/>
</dbReference>
<evidence type="ECO:0000256" key="2">
    <source>
        <dbReference type="ARBA" id="ARBA00023125"/>
    </source>
</evidence>
<gene>
    <name evidence="5" type="ORF">SM0020_17102</name>
</gene>
<dbReference type="Gene3D" id="1.20.120.530">
    <property type="entry name" value="GntR ligand-binding domain-like"/>
    <property type="match status" value="1"/>
</dbReference>
<dbReference type="PANTHER" id="PTHR43537">
    <property type="entry name" value="TRANSCRIPTIONAL REGULATOR, GNTR FAMILY"/>
    <property type="match status" value="1"/>
</dbReference>
<accession>H0G1T2</accession>
<dbReference type="PROSITE" id="PS50949">
    <property type="entry name" value="HTH_GNTR"/>
    <property type="match status" value="1"/>
</dbReference>
<keyword evidence="3" id="KW-0804">Transcription</keyword>
<evidence type="ECO:0000256" key="1">
    <source>
        <dbReference type="ARBA" id="ARBA00023015"/>
    </source>
</evidence>
<dbReference type="SMART" id="SM00895">
    <property type="entry name" value="FCD"/>
    <property type="match status" value="1"/>
</dbReference>
<keyword evidence="1" id="KW-0805">Transcription regulation</keyword>
<dbReference type="InterPro" id="IPR036388">
    <property type="entry name" value="WH-like_DNA-bd_sf"/>
</dbReference>
<dbReference type="PANTHER" id="PTHR43537:SF39">
    <property type="entry name" value="HTH-TYPE TRANSCRIPTIONAL REGULATOR MCBR"/>
    <property type="match status" value="1"/>
</dbReference>
<sequence>MHQVSCYSIFRTNSMPDFATLEHENLNSAVYGALCDALMQGRFQPGDRLKIRDLAEQFGTSVTPIRDAILRLANDEAITFRSPRDIRIPGMSEARYREIRAIRVRLEGLAAETAAQVATSKEIEALERILRENELAIEAGDRLKGTQLNQAFHFMLPQIAGLPVLNGILRRLWLQMGPHISDAYIKGGRAMIEHHYPVVEALKRHDSAAASMAIVDDILLGGKPILARIARGTAPQARPA</sequence>
<dbReference type="PATRIC" id="fig|1107881.3.peg.3478"/>
<evidence type="ECO:0000313" key="5">
    <source>
        <dbReference type="EMBL" id="EHK76676.1"/>
    </source>
</evidence>
<evidence type="ECO:0000259" key="4">
    <source>
        <dbReference type="PROSITE" id="PS50949"/>
    </source>
</evidence>
<dbReference type="InterPro" id="IPR008920">
    <property type="entry name" value="TF_FadR/GntR_C"/>
</dbReference>
<dbReference type="Pfam" id="PF00392">
    <property type="entry name" value="GntR"/>
    <property type="match status" value="1"/>
</dbReference>
<dbReference type="Gene3D" id="1.10.10.10">
    <property type="entry name" value="Winged helix-like DNA-binding domain superfamily/Winged helix DNA-binding domain"/>
    <property type="match status" value="1"/>
</dbReference>
<dbReference type="SUPFAM" id="SSF46785">
    <property type="entry name" value="Winged helix' DNA-binding domain"/>
    <property type="match status" value="1"/>
</dbReference>
<feature type="domain" description="HTH gntR-type" evidence="4">
    <location>
        <begin position="24"/>
        <end position="91"/>
    </location>
</feature>
<evidence type="ECO:0000313" key="6">
    <source>
        <dbReference type="Proteomes" id="UP000004038"/>
    </source>
</evidence>
<dbReference type="SMART" id="SM00345">
    <property type="entry name" value="HTH_GNTR"/>
    <property type="match status" value="1"/>
</dbReference>
<dbReference type="InterPro" id="IPR011711">
    <property type="entry name" value="GntR_C"/>
</dbReference>